<reference evidence="2 3" key="1">
    <citation type="submission" date="2023-07" db="EMBL/GenBank/DDBJ databases">
        <title>Sorghum-associated microbial communities from plants grown in Nebraska, USA.</title>
        <authorList>
            <person name="Schachtman D."/>
        </authorList>
    </citation>
    <scope>NUCLEOTIDE SEQUENCE [LARGE SCALE GENOMIC DNA]</scope>
    <source>
        <strain evidence="2 3">CC482</strain>
    </source>
</reference>
<keyword evidence="2" id="KW-0808">Transferase</keyword>
<dbReference type="EMBL" id="JAUSSU010000005">
    <property type="protein sequence ID" value="MDQ0113432.1"/>
    <property type="molecule type" value="Genomic_DNA"/>
</dbReference>
<dbReference type="GO" id="GO:0016740">
    <property type="term" value="F:transferase activity"/>
    <property type="evidence" value="ECO:0007669"/>
    <property type="project" value="UniProtKB-KW"/>
</dbReference>
<dbReference type="EC" id="2.7.1.163" evidence="2"/>
<dbReference type="InterPro" id="IPR011009">
    <property type="entry name" value="Kinase-like_dom_sf"/>
</dbReference>
<dbReference type="PANTHER" id="PTHR21310">
    <property type="entry name" value="AMINOGLYCOSIDE PHOSPHOTRANSFERASE-RELATED-RELATED"/>
    <property type="match status" value="1"/>
</dbReference>
<organism evidence="2 3">
    <name type="scientific">Paenibacillus harenae</name>
    <dbReference type="NCBI Taxonomy" id="306543"/>
    <lineage>
        <taxon>Bacteria</taxon>
        <taxon>Bacillati</taxon>
        <taxon>Bacillota</taxon>
        <taxon>Bacilli</taxon>
        <taxon>Bacillales</taxon>
        <taxon>Paenibacillaceae</taxon>
        <taxon>Paenibacillus</taxon>
    </lineage>
</organism>
<evidence type="ECO:0000259" key="1">
    <source>
        <dbReference type="Pfam" id="PF01636"/>
    </source>
</evidence>
<sequence length="312" mass="35510">MAQTSPELTVKDAEELLLRHWGEPAEAVAPIGSGHFSSVFSFKKDGKSYVVGFGRAEPGDEAEYVRSKYVANLLIAGGARYQQVFGRGTDGKHNFVIREYIPGNVIADLPDEQKAIVLPDLVRAISEMNQVPLDSSTSGFGFITRTGNGECRTWGDYIRKNFAEDQTGTFWENWHELFRTSCLERDIFEEIYHRLLSYSAYNEPHRYFVHNDCHQWNIVSDGTKVTGIIDANAMYGDFVVDIATIAGAVPGHDIPEAFRLHYERISNPIPQFRERYAGARYYKGLDRLRFYAYQGWTHAYEEERGWLLALPS</sequence>
<dbReference type="InterPro" id="IPR051678">
    <property type="entry name" value="AGP_Transferase"/>
</dbReference>
<dbReference type="Gene3D" id="3.90.1200.10">
    <property type="match status" value="1"/>
</dbReference>
<dbReference type="Proteomes" id="UP001229346">
    <property type="component" value="Unassembled WGS sequence"/>
</dbReference>
<protein>
    <submittedName>
        <fullName evidence="2">Hygromycin-B 4-O-kinase</fullName>
        <ecNumber evidence="2">2.7.1.163</ecNumber>
    </submittedName>
</protein>
<evidence type="ECO:0000313" key="2">
    <source>
        <dbReference type="EMBL" id="MDQ0113432.1"/>
    </source>
</evidence>
<dbReference type="Pfam" id="PF01636">
    <property type="entry name" value="APH"/>
    <property type="match status" value="1"/>
</dbReference>
<comment type="caution">
    <text evidence="2">The sequence shown here is derived from an EMBL/GenBank/DDBJ whole genome shotgun (WGS) entry which is preliminary data.</text>
</comment>
<dbReference type="SUPFAM" id="SSF56112">
    <property type="entry name" value="Protein kinase-like (PK-like)"/>
    <property type="match status" value="1"/>
</dbReference>
<feature type="domain" description="Aminoglycoside phosphotransferase" evidence="1">
    <location>
        <begin position="29"/>
        <end position="265"/>
    </location>
</feature>
<name>A0ABT9U1C9_PAEHA</name>
<keyword evidence="3" id="KW-1185">Reference proteome</keyword>
<proteinExistence type="predicted"/>
<dbReference type="RefSeq" id="WP_307204630.1">
    <property type="nucleotide sequence ID" value="NZ_JAUSSU010000005.1"/>
</dbReference>
<dbReference type="PANTHER" id="PTHR21310:SF15">
    <property type="entry name" value="AMINOGLYCOSIDE PHOSPHOTRANSFERASE DOMAIN-CONTAINING PROTEIN"/>
    <property type="match status" value="1"/>
</dbReference>
<dbReference type="InterPro" id="IPR002575">
    <property type="entry name" value="Aminoglycoside_PTrfase"/>
</dbReference>
<gene>
    <name evidence="2" type="ORF">J2T15_002873</name>
</gene>
<accession>A0ABT9U1C9</accession>
<evidence type="ECO:0000313" key="3">
    <source>
        <dbReference type="Proteomes" id="UP001229346"/>
    </source>
</evidence>